<accession>A0ABS5P4N5</accession>
<comment type="catalytic activity">
    <reaction evidence="7">
        <text>DNA(n) + a 2'-deoxyribonucleoside 5'-triphosphate = DNA(n+1) + diphosphate</text>
        <dbReference type="Rhea" id="RHEA:22508"/>
        <dbReference type="Rhea" id="RHEA-COMP:17339"/>
        <dbReference type="Rhea" id="RHEA-COMP:17340"/>
        <dbReference type="ChEBI" id="CHEBI:33019"/>
        <dbReference type="ChEBI" id="CHEBI:61560"/>
        <dbReference type="ChEBI" id="CHEBI:173112"/>
        <dbReference type="EC" id="2.7.7.7"/>
    </reaction>
</comment>
<evidence type="ECO:0000256" key="5">
    <source>
        <dbReference type="ARBA" id="ARBA00022705"/>
    </source>
</evidence>
<dbReference type="InterPro" id="IPR041931">
    <property type="entry name" value="DNA_pol3_alpha_thumb_dom"/>
</dbReference>
<evidence type="ECO:0000256" key="4">
    <source>
        <dbReference type="ARBA" id="ARBA00022695"/>
    </source>
</evidence>
<evidence type="ECO:0000256" key="2">
    <source>
        <dbReference type="ARBA" id="ARBA00019114"/>
    </source>
</evidence>
<comment type="caution">
    <text evidence="9">The sequence shown here is derived from an EMBL/GenBank/DDBJ whole genome shotgun (WGS) entry which is preliminary data.</text>
</comment>
<evidence type="ECO:0000256" key="3">
    <source>
        <dbReference type="ARBA" id="ARBA00022679"/>
    </source>
</evidence>
<evidence type="ECO:0000259" key="8">
    <source>
        <dbReference type="SMART" id="SM00481"/>
    </source>
</evidence>
<keyword evidence="4 9" id="KW-0548">Nucleotidyltransferase</keyword>
<dbReference type="PANTHER" id="PTHR32294:SF0">
    <property type="entry name" value="DNA POLYMERASE III SUBUNIT ALPHA"/>
    <property type="match status" value="1"/>
</dbReference>
<dbReference type="Gene3D" id="3.20.20.140">
    <property type="entry name" value="Metal-dependent hydrolases"/>
    <property type="match status" value="1"/>
</dbReference>
<dbReference type="InterPro" id="IPR003141">
    <property type="entry name" value="Pol/His_phosphatase_N"/>
</dbReference>
<sequence>MSQFTHLHLHTEYSMLDGANKLKELALTLKEQGATSVAMTDHGNMFGAIDFYQTMKAHGIKPIIGLEAYLHNMEDLGDKSSRQRFHLCLYAKNEIGYKNLMYLSSQSYIQGLYYYPRINKKLLEKHSEGLICSSACLQGEVNWHLNIYNERNIRFGAKGYEAAKEAALWYKEVFGEDFYFEIMRHGIGDQRAIDDDIIRLSKELDIKIIATNDTHYTFKERAEAHEVFMCIGMGKRLNDPDRMRHSVKEFYVKTSEQMSELFADIPEAISNTQDLANKCNLELKLGNPTPPNFKFTREYAKEFNITLPQEKSEFSFENDDLVFEYLCRKGLEERLKFVDEKKHEEYKARLETEIKIIKNMKFSGYMLIVHDFIKVAKDKNIPVGPGRGSAAGSLVAYSLKITDIDPLPYNLLFERFLNPERVSMPDIDVDFCRDRRDEVIDYVIDKYGSDKVAQVSTFNKLLAKGVIRDVARVLDISLQDVDEFIKLVPEELKITLDEAYEKEPKIKEFIEKHPKGKELWEYAKALEGLNRNAGMHAAGLVISNESLWNKTPLFRQSKNDERHLITQYSKDHLEDVDLIKFDFLGLKTLTLIHNAIKLIKERYNKDIVWESIDVNDSKVYKTIQSGNTLGIFQIESDGMQSLNARLKPENFEDLIAVLALYRPGPMESGMLDDFIDRKHGLKKNIYPFDVLKEVLEPTYGVIVYQEQVMQIVQIIGGFSLGGADVVRRAMGKKDPEKMAKLKDEFANGAEKQGYNRAKAEDLWELIVKFAGYGFNKSHSAAYGLITFQTAYLKTYYPSEFMAALLTSEQNKIENVAMYIEEMKKMNIKLLPPRINKAISEFSAIKQEDGTEAIVYGLGAIKSVGRPAIENVLELRAKNGDFKDLHDFLSKIDTARINRRTLEGFIKAGSFDDFGFTRKCLFNNLDLLAESARKMAEVRKNSASSLFGAEELNADTKINIVIDNSEFEAMEKLGYEKEILGIYISGHPLDNFFEEINSIEYTKSIDFENLKGGGEILSIGKVENFKSLMSKSGKRYGILEILDFYSSFEITIFESHIEEIETIIKERKNDAFGFVLGFRNDDARLNFTLKAVRTLDEIKSGDFKAVKKYSSKKFEKKNDYTKEPMEFENNIIELDLSRLNKELIYEIHEIARNAHNPNEKGNKKLVLRVRSAGSCLLYHTDFIISDRVSEKILSKYVG</sequence>
<dbReference type="InterPro" id="IPR016195">
    <property type="entry name" value="Pol/histidinol_Pase-like"/>
</dbReference>
<keyword evidence="6" id="KW-0239">DNA-directed DNA polymerase</keyword>
<dbReference type="Pfam" id="PF17657">
    <property type="entry name" value="DNA_pol3_finger"/>
    <property type="match status" value="1"/>
</dbReference>
<dbReference type="CDD" id="cd12113">
    <property type="entry name" value="PHP_PolIIIA_DnaE3"/>
    <property type="match status" value="1"/>
</dbReference>
<feature type="domain" description="Polymerase/histidinol phosphatase N-terminal" evidence="8">
    <location>
        <begin position="5"/>
        <end position="72"/>
    </location>
</feature>
<evidence type="ECO:0000313" key="10">
    <source>
        <dbReference type="Proteomes" id="UP000811399"/>
    </source>
</evidence>
<dbReference type="InterPro" id="IPR011708">
    <property type="entry name" value="DNA_pol3_alpha_NTPase_dom"/>
</dbReference>
<dbReference type="Gene3D" id="1.10.150.870">
    <property type="match status" value="1"/>
</dbReference>
<dbReference type="Pfam" id="PF07733">
    <property type="entry name" value="DNA_pol3_alpha"/>
    <property type="match status" value="1"/>
</dbReference>
<proteinExistence type="predicted"/>
<dbReference type="InterPro" id="IPR004013">
    <property type="entry name" value="PHP_dom"/>
</dbReference>
<dbReference type="Proteomes" id="UP000811399">
    <property type="component" value="Unassembled WGS sequence"/>
</dbReference>
<dbReference type="Gene3D" id="1.10.10.1600">
    <property type="entry name" value="Bacterial DNA polymerase III alpha subunit, thumb domain"/>
    <property type="match status" value="1"/>
</dbReference>
<dbReference type="InterPro" id="IPR004805">
    <property type="entry name" value="DnaE2/DnaE/PolC"/>
</dbReference>
<dbReference type="EC" id="2.7.7.7" evidence="1"/>
<gene>
    <name evidence="9" type="primary">dnaE</name>
    <name evidence="9" type="ORF">CVU5213_07870</name>
</gene>
<dbReference type="SMART" id="SM00481">
    <property type="entry name" value="POLIIIAc"/>
    <property type="match status" value="1"/>
</dbReference>
<evidence type="ECO:0000256" key="1">
    <source>
        <dbReference type="ARBA" id="ARBA00012417"/>
    </source>
</evidence>
<dbReference type="SUPFAM" id="SSF89550">
    <property type="entry name" value="PHP domain-like"/>
    <property type="match status" value="1"/>
</dbReference>
<dbReference type="RefSeq" id="WP_213275086.1">
    <property type="nucleotide sequence ID" value="NZ_VJYU01000034.1"/>
</dbReference>
<dbReference type="GO" id="GO:0003887">
    <property type="term" value="F:DNA-directed DNA polymerase activity"/>
    <property type="evidence" value="ECO:0007669"/>
    <property type="project" value="UniProtKB-EC"/>
</dbReference>
<dbReference type="NCBIfam" id="NF004226">
    <property type="entry name" value="PRK05673.1"/>
    <property type="match status" value="1"/>
</dbReference>
<dbReference type="NCBIfam" id="TIGR00594">
    <property type="entry name" value="polc"/>
    <property type="match status" value="1"/>
</dbReference>
<organism evidence="9 10">
    <name type="scientific">Campylobacter vulpis</name>
    <dbReference type="NCBI Taxonomy" id="1655500"/>
    <lineage>
        <taxon>Bacteria</taxon>
        <taxon>Pseudomonadati</taxon>
        <taxon>Campylobacterota</taxon>
        <taxon>Epsilonproteobacteria</taxon>
        <taxon>Campylobacterales</taxon>
        <taxon>Campylobacteraceae</taxon>
        <taxon>Campylobacter</taxon>
    </lineage>
</organism>
<dbReference type="EMBL" id="VJYU01000034">
    <property type="protein sequence ID" value="MBS4241629.1"/>
    <property type="molecule type" value="Genomic_DNA"/>
</dbReference>
<dbReference type="InterPro" id="IPR029460">
    <property type="entry name" value="DNAPol_HHH"/>
</dbReference>
<dbReference type="Pfam" id="PF14579">
    <property type="entry name" value="HHH_6"/>
    <property type="match status" value="1"/>
</dbReference>
<evidence type="ECO:0000256" key="6">
    <source>
        <dbReference type="ARBA" id="ARBA00022932"/>
    </source>
</evidence>
<dbReference type="Pfam" id="PF02811">
    <property type="entry name" value="PHP"/>
    <property type="match status" value="1"/>
</dbReference>
<name>A0ABS5P4N5_9BACT</name>
<keyword evidence="10" id="KW-1185">Reference proteome</keyword>
<keyword evidence="3 9" id="KW-0808">Transferase</keyword>
<protein>
    <recommendedName>
        <fullName evidence="2">DNA polymerase III subunit alpha</fullName>
        <ecNumber evidence="1">2.7.7.7</ecNumber>
    </recommendedName>
</protein>
<evidence type="ECO:0000313" key="9">
    <source>
        <dbReference type="EMBL" id="MBS4241629.1"/>
    </source>
</evidence>
<dbReference type="InterPro" id="IPR040982">
    <property type="entry name" value="DNA_pol3_finger"/>
</dbReference>
<dbReference type="PANTHER" id="PTHR32294">
    <property type="entry name" value="DNA POLYMERASE III SUBUNIT ALPHA"/>
    <property type="match status" value="1"/>
</dbReference>
<keyword evidence="5" id="KW-0235">DNA replication</keyword>
<reference evidence="9 10" key="1">
    <citation type="journal article" date="2021" name="Syst. Appl. Microbiol.">
        <title>nCampylobacter vulpis sp. nov. isolated from wild red foxes.</title>
        <authorList>
            <person name="Parisi A."/>
            <person name="Chiara M."/>
            <person name="Caffara M."/>
            <person name="Mion D."/>
            <person name="Miller W.G."/>
            <person name="Caruso M."/>
            <person name="Manzari C."/>
            <person name="Florio D."/>
            <person name="Capozzi L."/>
            <person name="D'Erchia A.M."/>
            <person name="Manzulli V."/>
            <person name="Zanoni R.G."/>
        </authorList>
    </citation>
    <scope>NUCLEOTIDE SEQUENCE [LARGE SCALE GENOMIC DNA]</scope>
    <source>
        <strain evidence="9 10">52/13</strain>
    </source>
</reference>
<dbReference type="CDD" id="cd04485">
    <property type="entry name" value="DnaE_OBF"/>
    <property type="match status" value="1"/>
</dbReference>
<evidence type="ECO:0000256" key="7">
    <source>
        <dbReference type="ARBA" id="ARBA00049244"/>
    </source>
</evidence>